<dbReference type="EMBL" id="JAFMYW010000005">
    <property type="protein sequence ID" value="MBO0950614.1"/>
    <property type="molecule type" value="Genomic_DNA"/>
</dbReference>
<proteinExistence type="predicted"/>
<evidence type="ECO:0000313" key="2">
    <source>
        <dbReference type="Proteomes" id="UP000664628"/>
    </source>
</evidence>
<gene>
    <name evidence="1" type="ORF">J2I46_18610</name>
</gene>
<protein>
    <submittedName>
        <fullName evidence="1">Uncharacterized protein</fullName>
    </submittedName>
</protein>
<name>A0ABS3JKT2_9BACT</name>
<evidence type="ECO:0000313" key="1">
    <source>
        <dbReference type="EMBL" id="MBO0950614.1"/>
    </source>
</evidence>
<keyword evidence="2" id="KW-1185">Reference proteome</keyword>
<dbReference type="RefSeq" id="WP_207330546.1">
    <property type="nucleotide sequence ID" value="NZ_JAFMYW010000005.1"/>
</dbReference>
<dbReference type="Proteomes" id="UP000664628">
    <property type="component" value="Unassembled WGS sequence"/>
</dbReference>
<sequence length="378" mass="44289">MNRSTSFFDAYKATHIIETLENYAISDRIDDLSVSSLTLPERTVQDEYDFWKMVLADNTKLFDVPFSLADFIISEWVPRVPGLIHSLMESTFSYKFDKFSYLNWDDHYPSSESGELLGGVGTNMLPPINGRRIVSVGKRGMVSYAIPLLIGDTIWHKLNLEPGHRIRLKRVRWQRMTQEWTQRFESIKGIPRAYLLVEDESQIEITAKREQPSYQPYTLIEYEREGLILYDYLIRDVPPEKSWDQIGDEFETRRVKHYSNGRFLLNPDPANPLFNDAYDSPEQLRRAEVGSRYHLELIKERIRDTYFRGKRAEEILQLLAQVYSDTPSINRIATYLRFPVTTFAGNRPADQISQFMNWCLNTPGKMEELIDLLFIDQQ</sequence>
<reference evidence="1 2" key="1">
    <citation type="submission" date="2021-03" db="EMBL/GenBank/DDBJ databases">
        <title>Fibrella sp. HMF5405 genome sequencing and assembly.</title>
        <authorList>
            <person name="Kang H."/>
            <person name="Kim H."/>
            <person name="Bae S."/>
            <person name="Joh K."/>
        </authorList>
    </citation>
    <scope>NUCLEOTIDE SEQUENCE [LARGE SCALE GENOMIC DNA]</scope>
    <source>
        <strain evidence="1 2">HMF5405</strain>
    </source>
</reference>
<accession>A0ABS3JKT2</accession>
<organism evidence="1 2">
    <name type="scientific">Fibrella forsythiae</name>
    <dbReference type="NCBI Taxonomy" id="2817061"/>
    <lineage>
        <taxon>Bacteria</taxon>
        <taxon>Pseudomonadati</taxon>
        <taxon>Bacteroidota</taxon>
        <taxon>Cytophagia</taxon>
        <taxon>Cytophagales</taxon>
        <taxon>Spirosomataceae</taxon>
        <taxon>Fibrella</taxon>
    </lineage>
</organism>
<comment type="caution">
    <text evidence="1">The sequence shown here is derived from an EMBL/GenBank/DDBJ whole genome shotgun (WGS) entry which is preliminary data.</text>
</comment>